<accession>A0A540VTX6</accession>
<sequence>MNSLKLPWHVQPDAMAGHNLINAEGEQVALFETEADAVATVDRMNREWLVGQSWFRQAVSEALRSDSGSPREGAHISKQGAVS</sequence>
<evidence type="ECO:0000313" key="2">
    <source>
        <dbReference type="EMBL" id="TQF00211.1"/>
    </source>
</evidence>
<dbReference type="EMBL" id="VIFK01000020">
    <property type="protein sequence ID" value="TQF00211.1"/>
    <property type="molecule type" value="Genomic_DNA"/>
</dbReference>
<proteinExistence type="predicted"/>
<dbReference type="AlphaFoldDB" id="A0A540VTX6"/>
<feature type="region of interest" description="Disordered" evidence="1">
    <location>
        <begin position="62"/>
        <end position="83"/>
    </location>
</feature>
<evidence type="ECO:0000313" key="3">
    <source>
        <dbReference type="Proteomes" id="UP000315400"/>
    </source>
</evidence>
<protein>
    <submittedName>
        <fullName evidence="2">Uncharacterized protein</fullName>
    </submittedName>
</protein>
<reference evidence="2 3" key="1">
    <citation type="submission" date="2019-06" db="EMBL/GenBank/DDBJ databases">
        <title>Metagenome assembled Genome of Spiribacter salinus SL48-SHIP from the microbial mat of Salt Lake 48 (Novosibirsk region, Russia).</title>
        <authorList>
            <person name="Shipova A."/>
            <person name="Rozanov A.S."/>
            <person name="Bryanskaya A.V."/>
            <person name="Peltek S.E."/>
        </authorList>
    </citation>
    <scope>NUCLEOTIDE SEQUENCE [LARGE SCALE GENOMIC DNA]</scope>
    <source>
        <strain evidence="2">SL48-SHIP-2</strain>
    </source>
</reference>
<dbReference type="Proteomes" id="UP000315400">
    <property type="component" value="Unassembled WGS sequence"/>
</dbReference>
<evidence type="ECO:0000256" key="1">
    <source>
        <dbReference type="SAM" id="MobiDB-lite"/>
    </source>
</evidence>
<gene>
    <name evidence="2" type="ORF">FKY71_04695</name>
</gene>
<name>A0A540VTX6_9GAMM</name>
<comment type="caution">
    <text evidence="2">The sequence shown here is derived from an EMBL/GenBank/DDBJ whole genome shotgun (WGS) entry which is preliminary data.</text>
</comment>
<organism evidence="2 3">
    <name type="scientific">Spiribacter salinus</name>
    <dbReference type="NCBI Taxonomy" id="1335746"/>
    <lineage>
        <taxon>Bacteria</taxon>
        <taxon>Pseudomonadati</taxon>
        <taxon>Pseudomonadota</taxon>
        <taxon>Gammaproteobacteria</taxon>
        <taxon>Chromatiales</taxon>
        <taxon>Ectothiorhodospiraceae</taxon>
        <taxon>Spiribacter</taxon>
    </lineage>
</organism>